<proteinExistence type="predicted"/>
<evidence type="ECO:0000313" key="5">
    <source>
        <dbReference type="EMBL" id="CAB4912882.1"/>
    </source>
</evidence>
<feature type="domain" description="ABC transporter" evidence="4">
    <location>
        <begin position="1"/>
        <end position="237"/>
    </location>
</feature>
<evidence type="ECO:0000256" key="3">
    <source>
        <dbReference type="ARBA" id="ARBA00022840"/>
    </source>
</evidence>
<keyword evidence="1" id="KW-0813">Transport</keyword>
<dbReference type="InterPro" id="IPR003439">
    <property type="entry name" value="ABC_transporter-like_ATP-bd"/>
</dbReference>
<dbReference type="GO" id="GO:0005524">
    <property type="term" value="F:ATP binding"/>
    <property type="evidence" value="ECO:0007669"/>
    <property type="project" value="UniProtKB-KW"/>
</dbReference>
<keyword evidence="2" id="KW-0547">Nucleotide-binding</keyword>
<protein>
    <submittedName>
        <fullName evidence="5">Unannotated protein</fullName>
    </submittedName>
</protein>
<accession>A0A6J7GYS0</accession>
<dbReference type="AlphaFoldDB" id="A0A6J7GYS0"/>
<dbReference type="SMART" id="SM00382">
    <property type="entry name" value="AAA"/>
    <property type="match status" value="1"/>
</dbReference>
<dbReference type="PROSITE" id="PS50893">
    <property type="entry name" value="ABC_TRANSPORTER_2"/>
    <property type="match status" value="1"/>
</dbReference>
<dbReference type="EMBL" id="CAFBMM010000073">
    <property type="protein sequence ID" value="CAB4912882.1"/>
    <property type="molecule type" value="Genomic_DNA"/>
</dbReference>
<dbReference type="GO" id="GO:0016887">
    <property type="term" value="F:ATP hydrolysis activity"/>
    <property type="evidence" value="ECO:0007669"/>
    <property type="project" value="InterPro"/>
</dbReference>
<dbReference type="InterPro" id="IPR050093">
    <property type="entry name" value="ABC_SmlMolc_Importer"/>
</dbReference>
<dbReference type="Pfam" id="PF00005">
    <property type="entry name" value="ABC_tran"/>
    <property type="match status" value="1"/>
</dbReference>
<dbReference type="SUPFAM" id="SSF52540">
    <property type="entry name" value="P-loop containing nucleoside triphosphate hydrolases"/>
    <property type="match status" value="1"/>
</dbReference>
<sequence length="238" mass="25789">MILDALISTNAEEFQLVDIKITAEANETTVIIGPNGSGKTTALRTIAGLTKLSAGRISIDSKDVEDPERGVWVAPENRPIAMVMQEPNLFPHLSARANVAFGLEAQGVPRRDAQVRANEILSLLEMEHVAKLRPRQLSGGEGQMVALARALIIEPRVLLLDEPFSSLDATSRSDMGQKFRSVLADYSGARVLVTHDPVEASSLGDHFVVIEDGRVVQSGSANELRNNPKTRYVADLLS</sequence>
<reference evidence="5" key="1">
    <citation type="submission" date="2020-05" db="EMBL/GenBank/DDBJ databases">
        <authorList>
            <person name="Chiriac C."/>
            <person name="Salcher M."/>
            <person name="Ghai R."/>
            <person name="Kavagutti S V."/>
        </authorList>
    </citation>
    <scope>NUCLEOTIDE SEQUENCE</scope>
</reference>
<organism evidence="5">
    <name type="scientific">freshwater metagenome</name>
    <dbReference type="NCBI Taxonomy" id="449393"/>
    <lineage>
        <taxon>unclassified sequences</taxon>
        <taxon>metagenomes</taxon>
        <taxon>ecological metagenomes</taxon>
    </lineage>
</organism>
<evidence type="ECO:0000256" key="2">
    <source>
        <dbReference type="ARBA" id="ARBA00022741"/>
    </source>
</evidence>
<dbReference type="PANTHER" id="PTHR42781">
    <property type="entry name" value="SPERMIDINE/PUTRESCINE IMPORT ATP-BINDING PROTEIN POTA"/>
    <property type="match status" value="1"/>
</dbReference>
<name>A0A6J7GYS0_9ZZZZ</name>
<dbReference type="InterPro" id="IPR027417">
    <property type="entry name" value="P-loop_NTPase"/>
</dbReference>
<keyword evidence="3" id="KW-0067">ATP-binding</keyword>
<evidence type="ECO:0000259" key="4">
    <source>
        <dbReference type="PROSITE" id="PS50893"/>
    </source>
</evidence>
<dbReference type="PANTHER" id="PTHR42781:SF4">
    <property type="entry name" value="SPERMIDINE_PUTRESCINE IMPORT ATP-BINDING PROTEIN POTA"/>
    <property type="match status" value="1"/>
</dbReference>
<dbReference type="Gene3D" id="3.40.50.300">
    <property type="entry name" value="P-loop containing nucleotide triphosphate hydrolases"/>
    <property type="match status" value="1"/>
</dbReference>
<gene>
    <name evidence="5" type="ORF">UFOPK3605_01241</name>
</gene>
<evidence type="ECO:0000256" key="1">
    <source>
        <dbReference type="ARBA" id="ARBA00022448"/>
    </source>
</evidence>
<dbReference type="InterPro" id="IPR003593">
    <property type="entry name" value="AAA+_ATPase"/>
</dbReference>